<gene>
    <name evidence="1" type="ORF">GTCCBUS3UF5_12240</name>
</gene>
<sequence length="40" mass="4338">MADQFGSCVATSASASLREDIYSILLDEFVLVTMISVLLK</sequence>
<evidence type="ECO:0000313" key="2">
    <source>
        <dbReference type="Proteomes" id="UP000005636"/>
    </source>
</evidence>
<organism evidence="1 2">
    <name type="scientific">Geobacillus thermoleovorans CCB_US3_UF5</name>
    <dbReference type="NCBI Taxonomy" id="1111068"/>
    <lineage>
        <taxon>Bacteria</taxon>
        <taxon>Bacillati</taxon>
        <taxon>Bacillota</taxon>
        <taxon>Bacilli</taxon>
        <taxon>Bacillales</taxon>
        <taxon>Anoxybacillaceae</taxon>
        <taxon>Geobacillus</taxon>
        <taxon>Geobacillus thermoleovorans group</taxon>
    </lineage>
</organism>
<dbReference type="Proteomes" id="UP000005636">
    <property type="component" value="Chromosome"/>
</dbReference>
<proteinExistence type="predicted"/>
<evidence type="ECO:0000313" key="1">
    <source>
        <dbReference type="EMBL" id="AEV18538.1"/>
    </source>
</evidence>
<name>A0ABM5MG19_GEOTH</name>
<reference evidence="1 2" key="1">
    <citation type="submission" date="2011-11" db="EMBL/GenBank/DDBJ databases">
        <title>Complete genome sequence of thermophilic Geobacillus thermoleovorans CCB_US3_UF5.</title>
        <authorList>
            <person name="Muhd Sakaff M.K.L."/>
            <person name="Abdul Rahman A.Y."/>
            <person name="Saito J.A."/>
            <person name="Hou S."/>
            <person name="Alam M."/>
        </authorList>
    </citation>
    <scope>NUCLEOTIDE SEQUENCE [LARGE SCALE GENOMIC DNA]</scope>
    <source>
        <strain evidence="1 2">CCB_US3_UF5</strain>
    </source>
</reference>
<accession>A0ABM5MG19</accession>
<dbReference type="EMBL" id="CP003125">
    <property type="protein sequence ID" value="AEV18538.1"/>
    <property type="molecule type" value="Genomic_DNA"/>
</dbReference>
<keyword evidence="2" id="KW-1185">Reference proteome</keyword>
<protein>
    <submittedName>
        <fullName evidence="1">Uncharacterized protein</fullName>
    </submittedName>
</protein>